<dbReference type="InterPro" id="IPR018368">
    <property type="entry name" value="ClpA/B_CS1"/>
</dbReference>
<dbReference type="Pfam" id="PF17871">
    <property type="entry name" value="AAA_lid_9"/>
    <property type="match status" value="1"/>
</dbReference>
<evidence type="ECO:0000256" key="3">
    <source>
        <dbReference type="ARBA" id="ARBA00022741"/>
    </source>
</evidence>
<dbReference type="eggNOG" id="COG0542">
    <property type="taxonomic scope" value="Bacteria"/>
</dbReference>
<name>Q21KI1_SACD2</name>
<dbReference type="AlphaFoldDB" id="Q21KI1"/>
<dbReference type="InterPro" id="IPR003593">
    <property type="entry name" value="AAA+_ATPase"/>
</dbReference>
<dbReference type="Pfam" id="PF10431">
    <property type="entry name" value="ClpB_D2-small"/>
    <property type="match status" value="1"/>
</dbReference>
<organism evidence="8 9">
    <name type="scientific">Saccharophagus degradans (strain 2-40 / ATCC 43961 / DSM 17024)</name>
    <dbReference type="NCBI Taxonomy" id="203122"/>
    <lineage>
        <taxon>Bacteria</taxon>
        <taxon>Pseudomonadati</taxon>
        <taxon>Pseudomonadota</taxon>
        <taxon>Gammaproteobacteria</taxon>
        <taxon>Cellvibrionales</taxon>
        <taxon>Cellvibrionaceae</taxon>
        <taxon>Saccharophagus</taxon>
    </lineage>
</organism>
<dbReference type="InterPro" id="IPR001270">
    <property type="entry name" value="ClpA/B"/>
</dbReference>
<dbReference type="InterPro" id="IPR050130">
    <property type="entry name" value="ClpA_ClpB"/>
</dbReference>
<evidence type="ECO:0000313" key="9">
    <source>
        <dbReference type="Proteomes" id="UP000001947"/>
    </source>
</evidence>
<dbReference type="PROSITE" id="PS51903">
    <property type="entry name" value="CLP_R"/>
    <property type="match status" value="1"/>
</dbReference>
<dbReference type="PANTHER" id="PTHR11638">
    <property type="entry name" value="ATP-DEPENDENT CLP PROTEASE"/>
    <property type="match status" value="1"/>
</dbReference>
<keyword evidence="3" id="KW-0547">Nucleotide-binding</keyword>
<dbReference type="InterPro" id="IPR004176">
    <property type="entry name" value="Clp_R_N"/>
</dbReference>
<dbReference type="GO" id="GO:0005737">
    <property type="term" value="C:cytoplasm"/>
    <property type="evidence" value="ECO:0007669"/>
    <property type="project" value="TreeGrafter"/>
</dbReference>
<dbReference type="GO" id="GO:0034605">
    <property type="term" value="P:cellular response to heat"/>
    <property type="evidence" value="ECO:0007669"/>
    <property type="project" value="TreeGrafter"/>
</dbReference>
<comment type="similarity">
    <text evidence="1">Belongs to the ClpA/ClpB family.</text>
</comment>
<dbReference type="Gene3D" id="1.10.8.60">
    <property type="match status" value="1"/>
</dbReference>
<dbReference type="InterPro" id="IPR027417">
    <property type="entry name" value="P-loop_NTPase"/>
</dbReference>
<reference evidence="8 9" key="1">
    <citation type="journal article" date="2008" name="PLoS Genet.">
        <title>Complete genome sequence of the complex carbohydrate-degrading marine bacterium, Saccharophagus degradans strain 2-40 T.</title>
        <authorList>
            <person name="Weiner R.M."/>
            <person name="Taylor L.E.II."/>
            <person name="Henrissat B."/>
            <person name="Hauser L."/>
            <person name="Land M."/>
            <person name="Coutinho P.M."/>
            <person name="Rancurel C."/>
            <person name="Saunders E.H."/>
            <person name="Longmire A.G."/>
            <person name="Zhang H."/>
            <person name="Bayer E.A."/>
            <person name="Gilbert H.J."/>
            <person name="Larimer F."/>
            <person name="Zhulin I.B."/>
            <person name="Ekborg N.A."/>
            <person name="Lamed R."/>
            <person name="Richardson P.M."/>
            <person name="Borovok I."/>
            <person name="Hutcheson S."/>
        </authorList>
    </citation>
    <scope>NUCLEOTIDE SEQUENCE [LARGE SCALE GENOMIC DNA]</scope>
    <source>
        <strain evidence="9">2-40 / ATCC 43961 / DSM 17024</strain>
    </source>
</reference>
<evidence type="ECO:0000313" key="8">
    <source>
        <dbReference type="EMBL" id="ABD80798.1"/>
    </source>
</evidence>
<dbReference type="PROSITE" id="PS00870">
    <property type="entry name" value="CLPAB_1"/>
    <property type="match status" value="1"/>
</dbReference>
<dbReference type="STRING" id="203122.Sde_1536"/>
<evidence type="ECO:0000259" key="7">
    <source>
        <dbReference type="PROSITE" id="PS51903"/>
    </source>
</evidence>
<dbReference type="CDD" id="cd00009">
    <property type="entry name" value="AAA"/>
    <property type="match status" value="1"/>
</dbReference>
<dbReference type="Proteomes" id="UP000001947">
    <property type="component" value="Chromosome"/>
</dbReference>
<dbReference type="FunFam" id="3.40.50.300:FF:000010">
    <property type="entry name" value="Chaperone clpB 1, putative"/>
    <property type="match status" value="1"/>
</dbReference>
<dbReference type="EMBL" id="CP000282">
    <property type="protein sequence ID" value="ABD80798.1"/>
    <property type="molecule type" value="Genomic_DNA"/>
</dbReference>
<dbReference type="Pfam" id="PF00004">
    <property type="entry name" value="AAA"/>
    <property type="match status" value="1"/>
</dbReference>
<dbReference type="InterPro" id="IPR003959">
    <property type="entry name" value="ATPase_AAA_core"/>
</dbReference>
<dbReference type="HOGENOM" id="CLU_005070_1_0_6"/>
<gene>
    <name evidence="8" type="ordered locus">Sde_1536</name>
</gene>
<dbReference type="Pfam" id="PF02861">
    <property type="entry name" value="Clp_N"/>
    <property type="match status" value="1"/>
</dbReference>
<keyword evidence="4" id="KW-0067">ATP-binding</keyword>
<dbReference type="InterPro" id="IPR019489">
    <property type="entry name" value="Clp_ATPase_C"/>
</dbReference>
<dbReference type="Gene3D" id="1.10.1780.10">
    <property type="entry name" value="Clp, N-terminal domain"/>
    <property type="match status" value="1"/>
</dbReference>
<feature type="domain" description="Clp R" evidence="7">
    <location>
        <begin position="14"/>
        <end position="165"/>
    </location>
</feature>
<keyword evidence="9" id="KW-1185">Reference proteome</keyword>
<dbReference type="NCBIfam" id="TIGR03345">
    <property type="entry name" value="VI_ClpV1"/>
    <property type="match status" value="1"/>
</dbReference>
<dbReference type="GO" id="GO:0016887">
    <property type="term" value="F:ATP hydrolysis activity"/>
    <property type="evidence" value="ECO:0007669"/>
    <property type="project" value="InterPro"/>
</dbReference>
<evidence type="ECO:0000256" key="2">
    <source>
        <dbReference type="ARBA" id="ARBA00022737"/>
    </source>
</evidence>
<accession>Q21KI1</accession>
<sequence length="897" mass="99440">MTLLDNLKEMTMEFEKLVKNLSNESKELFEKSIALASSRSHFYIDVEHWLTEALAEEQREIIAILKHFNVDVDRVHADLDLALENTKTGNDGFPKISPDIVRLLFEAWMIASSQYASVQVLPVHILLALVDSAGLKTKIGKISKQFEAISGEEIRTQCETLLRGEALQDQGEATNKKLTKTPSLDQFTTNLTQQAKDGKIDSILGRDDEIRQIIDVLCRRKQNNPILTGEAGVGKTAVVEGLAVKIAQGDVPTAIENVEIRSLDLGLLQAGAGVKGEFENRLKNVIKEVQQSVQSIILFIDEAHTLIGAGNQAGSGDAANLLKPALARGELRTIAATTWAEYKKYFESDAALTRRFQVVKVEEPSVDKAIIMLRNAAPTLEQHHKVVILDAAVSASVNLSHRYIPGRQLPDKCVSLLDTACARVNLSQNTTPARIVQYSQEIKNIEFEIERLNQEAEKGYEHSASIVELEVKKVGITERYQSLCARWEQEKQIINQINSAREKAEEKVQDSDNEESATDLTNTLIAELRVKLKSISGSQPLIYECVDEQVVAEVVADWTGIPVGRMQSDEIQNVLSLEQTMEKRVIGQSHGLKLISKAVQTARAKLSDPKRPLGVFMLVGPSGVGKTETALTLAEQLYGSEQNMTVINMSEFKEEHKVSMLMGSPPGYVGYGEGGVLTEAVRRKPYSVVLLDEMEKAHPGVQDIFYQVFDKGILRDGEGRDIDFKNTVIIMTSNTASAQIEQLCIDPETKPEPKALLEAIEGTLRETYKPAFLGRINLIPYYPLDEQCLSEIAVMQLHAIQQRVETNYKVELNYSDKLVEHVVSLCAQSDTGARKISALLNNTLLPVLAEKILTEIALDKALESVEVDVSEEGEFVVKINSKKENTDDMKIKKTVTG</sequence>
<dbReference type="Gene3D" id="3.40.50.300">
    <property type="entry name" value="P-loop containing nucleotide triphosphate hydrolases"/>
    <property type="match status" value="3"/>
</dbReference>
<proteinExistence type="inferred from homology"/>
<keyword evidence="2 6" id="KW-0677">Repeat</keyword>
<evidence type="ECO:0000256" key="6">
    <source>
        <dbReference type="PROSITE-ProRule" id="PRU01251"/>
    </source>
</evidence>
<dbReference type="SUPFAM" id="SSF81923">
    <property type="entry name" value="Double Clp-N motif"/>
    <property type="match status" value="1"/>
</dbReference>
<dbReference type="InterPro" id="IPR041546">
    <property type="entry name" value="ClpA/ClpB_AAA_lid"/>
</dbReference>
<dbReference type="KEGG" id="sde:Sde_1536"/>
<dbReference type="InterPro" id="IPR036628">
    <property type="entry name" value="Clp_N_dom_sf"/>
</dbReference>
<evidence type="ECO:0000256" key="1">
    <source>
        <dbReference type="ARBA" id="ARBA00008675"/>
    </source>
</evidence>
<dbReference type="CDD" id="cd19499">
    <property type="entry name" value="RecA-like_ClpB_Hsp104-like"/>
    <property type="match status" value="1"/>
</dbReference>
<dbReference type="SMART" id="SM00382">
    <property type="entry name" value="AAA"/>
    <property type="match status" value="2"/>
</dbReference>
<dbReference type="FunFam" id="3.40.50.300:FF:000025">
    <property type="entry name" value="ATP-dependent Clp protease subunit"/>
    <property type="match status" value="1"/>
</dbReference>
<evidence type="ECO:0000256" key="5">
    <source>
        <dbReference type="ARBA" id="ARBA00023186"/>
    </source>
</evidence>
<evidence type="ECO:0000256" key="4">
    <source>
        <dbReference type="ARBA" id="ARBA00022840"/>
    </source>
</evidence>
<keyword evidence="5" id="KW-0143">Chaperone</keyword>
<dbReference type="SUPFAM" id="SSF52540">
    <property type="entry name" value="P-loop containing nucleoside triphosphate hydrolases"/>
    <property type="match status" value="2"/>
</dbReference>
<dbReference type="Pfam" id="PF07724">
    <property type="entry name" value="AAA_2"/>
    <property type="match status" value="1"/>
</dbReference>
<dbReference type="GO" id="GO:0005524">
    <property type="term" value="F:ATP binding"/>
    <property type="evidence" value="ECO:0007669"/>
    <property type="project" value="UniProtKB-KW"/>
</dbReference>
<dbReference type="InterPro" id="IPR017729">
    <property type="entry name" value="ATPase_T6SS_ClpV1"/>
</dbReference>
<dbReference type="PANTHER" id="PTHR11638:SF184">
    <property type="entry name" value="ATPASE WITH CHAPERONE ACTIVITY"/>
    <property type="match status" value="1"/>
</dbReference>
<protein>
    <submittedName>
        <fullName evidence="8">ATPase AAA-2</fullName>
    </submittedName>
</protein>
<dbReference type="PRINTS" id="PR00300">
    <property type="entry name" value="CLPPROTEASEA"/>
</dbReference>
<dbReference type="SMART" id="SM01086">
    <property type="entry name" value="ClpB_D2-small"/>
    <property type="match status" value="1"/>
</dbReference>